<accession>A0A928UXR4</accession>
<dbReference type="RefSeq" id="WP_196934849.1">
    <property type="nucleotide sequence ID" value="NZ_MU158698.1"/>
</dbReference>
<dbReference type="AlphaFoldDB" id="A0A928UXR4"/>
<sequence length="241" mass="27947">MKHILILFVFCVLSSISKGQVQQIEDFHHLYSPAPELFLKDFVPPGFVKIEPIQALDVINDYFMERMGETVGTDYLYSYGSYYQKGNVVFSASVYNDSIKWHIKQDILAQLSENPGYTDPNQPISVPDKEEYRNMFKNIDNLDMVQGSMLDLFEFVDRDGGGLWPGLSSDKRTNNTLHIAYAYWNGSEARFKKYAVLFAFDKSFQYKVEFRIYATQAHRQEVEDALKWIATHMEISDNLPE</sequence>
<proteinExistence type="predicted"/>
<evidence type="ECO:0000313" key="2">
    <source>
        <dbReference type="Proteomes" id="UP000616201"/>
    </source>
</evidence>
<name>A0A928UXR4_9SPHI</name>
<organism evidence="1 2">
    <name type="scientific">Sphingobacterium hungaricum</name>
    <dbReference type="NCBI Taxonomy" id="2082723"/>
    <lineage>
        <taxon>Bacteria</taxon>
        <taxon>Pseudomonadati</taxon>
        <taxon>Bacteroidota</taxon>
        <taxon>Sphingobacteriia</taxon>
        <taxon>Sphingobacteriales</taxon>
        <taxon>Sphingobacteriaceae</taxon>
        <taxon>Sphingobacterium</taxon>
    </lineage>
</organism>
<evidence type="ECO:0000313" key="1">
    <source>
        <dbReference type="EMBL" id="MBE8712519.1"/>
    </source>
</evidence>
<comment type="caution">
    <text evidence="1">The sequence shown here is derived from an EMBL/GenBank/DDBJ whole genome shotgun (WGS) entry which is preliminary data.</text>
</comment>
<dbReference type="EMBL" id="PRDK01000001">
    <property type="protein sequence ID" value="MBE8712519.1"/>
    <property type="molecule type" value="Genomic_DNA"/>
</dbReference>
<dbReference type="Proteomes" id="UP000616201">
    <property type="component" value="Unassembled WGS sequence"/>
</dbReference>
<keyword evidence="2" id="KW-1185">Reference proteome</keyword>
<protein>
    <submittedName>
        <fullName evidence="1">Uncharacterized protein</fullName>
    </submittedName>
</protein>
<gene>
    <name evidence="1" type="ORF">C4F49_02340</name>
</gene>
<reference evidence="1" key="1">
    <citation type="submission" date="2018-02" db="EMBL/GenBank/DDBJ databases">
        <authorList>
            <person name="Vasarhelyi B.M."/>
            <person name="Deshmukh S."/>
            <person name="Balint B."/>
            <person name="Kukolya J."/>
        </authorList>
    </citation>
    <scope>NUCLEOTIDE SEQUENCE</scope>
    <source>
        <strain evidence="1">KB22</strain>
    </source>
</reference>